<feature type="domain" description="PiggyBac transposable element-derived protein" evidence="1">
    <location>
        <begin position="71"/>
        <end position="145"/>
    </location>
</feature>
<organism evidence="2 3">
    <name type="scientific">Rhamnusium bicolor</name>
    <dbReference type="NCBI Taxonomy" id="1586634"/>
    <lineage>
        <taxon>Eukaryota</taxon>
        <taxon>Metazoa</taxon>
        <taxon>Ecdysozoa</taxon>
        <taxon>Arthropoda</taxon>
        <taxon>Hexapoda</taxon>
        <taxon>Insecta</taxon>
        <taxon>Pterygota</taxon>
        <taxon>Neoptera</taxon>
        <taxon>Endopterygota</taxon>
        <taxon>Coleoptera</taxon>
        <taxon>Polyphaga</taxon>
        <taxon>Cucujiformia</taxon>
        <taxon>Chrysomeloidea</taxon>
        <taxon>Cerambycidae</taxon>
        <taxon>Lepturinae</taxon>
        <taxon>Rhagiini</taxon>
        <taxon>Rhamnusium</taxon>
    </lineage>
</organism>
<dbReference type="PANTHER" id="PTHR47055">
    <property type="entry name" value="DDE_TNP_1_7 DOMAIN-CONTAINING PROTEIN"/>
    <property type="match status" value="1"/>
</dbReference>
<sequence>MLKLMRMTIMTRGNLENIGQENTHTNEKDKPKVIMKEKGIQRNQIRIWIDEDLENNKTFKPPDYSAFQNKSPLELFYLFFDNEICMHIISEIRKFALYKNCADPDVSLDELKCFFGILILSGYHSRPSRRFYWDQESDMGVYMVKDATYEKK</sequence>
<dbReference type="InterPro" id="IPR029526">
    <property type="entry name" value="PGBD"/>
</dbReference>
<evidence type="ECO:0000259" key="1">
    <source>
        <dbReference type="Pfam" id="PF13843"/>
    </source>
</evidence>
<comment type="caution">
    <text evidence="2">The sequence shown here is derived from an EMBL/GenBank/DDBJ whole genome shotgun (WGS) entry which is preliminary data.</text>
</comment>
<protein>
    <recommendedName>
        <fullName evidence="1">PiggyBac transposable element-derived protein domain-containing protein</fullName>
    </recommendedName>
</protein>
<keyword evidence="3" id="KW-1185">Reference proteome</keyword>
<dbReference type="AlphaFoldDB" id="A0AAV8X774"/>
<name>A0AAV8X774_9CUCU</name>
<dbReference type="Proteomes" id="UP001162156">
    <property type="component" value="Unassembled WGS sequence"/>
</dbReference>
<accession>A0AAV8X774</accession>
<dbReference type="PANTHER" id="PTHR47055:SF3">
    <property type="entry name" value="PHORBOL-ESTER_DAG-TYPE DOMAIN-CONTAINING PROTEIN"/>
    <property type="match status" value="1"/>
</dbReference>
<dbReference type="Pfam" id="PF13843">
    <property type="entry name" value="DDE_Tnp_1_7"/>
    <property type="match status" value="1"/>
</dbReference>
<evidence type="ECO:0000313" key="3">
    <source>
        <dbReference type="Proteomes" id="UP001162156"/>
    </source>
</evidence>
<proteinExistence type="predicted"/>
<dbReference type="GO" id="GO:0043565">
    <property type="term" value="F:sequence-specific DNA binding"/>
    <property type="evidence" value="ECO:0007669"/>
    <property type="project" value="TreeGrafter"/>
</dbReference>
<evidence type="ECO:0000313" key="2">
    <source>
        <dbReference type="EMBL" id="KAJ8934297.1"/>
    </source>
</evidence>
<dbReference type="EMBL" id="JANEYF010003735">
    <property type="protein sequence ID" value="KAJ8934297.1"/>
    <property type="molecule type" value="Genomic_DNA"/>
</dbReference>
<reference evidence="2" key="1">
    <citation type="journal article" date="2023" name="Insect Mol. Biol.">
        <title>Genome sequencing provides insights into the evolution of gene families encoding plant cell wall-degrading enzymes in longhorned beetles.</title>
        <authorList>
            <person name="Shin N.R."/>
            <person name="Okamura Y."/>
            <person name="Kirsch R."/>
            <person name="Pauchet Y."/>
        </authorList>
    </citation>
    <scope>NUCLEOTIDE SEQUENCE</scope>
    <source>
        <strain evidence="2">RBIC_L_NR</strain>
    </source>
</reference>
<dbReference type="InterPro" id="IPR052638">
    <property type="entry name" value="PiggyBac_TE-derived"/>
</dbReference>
<gene>
    <name evidence="2" type="ORF">NQ314_013460</name>
</gene>